<dbReference type="Pfam" id="PF04480">
    <property type="entry name" value="DUF559"/>
    <property type="match status" value="1"/>
</dbReference>
<dbReference type="RefSeq" id="WP_162345287.1">
    <property type="nucleotide sequence ID" value="NZ_JAAEAA010000004.1"/>
</dbReference>
<dbReference type="EMBL" id="JAAEAA010000004">
    <property type="protein sequence ID" value="NDK55064.1"/>
    <property type="molecule type" value="Genomic_DNA"/>
</dbReference>
<reference evidence="2 3" key="1">
    <citation type="submission" date="2020-01" db="EMBL/GenBank/DDBJ databases">
        <authorList>
            <person name="Kim M.K."/>
        </authorList>
    </citation>
    <scope>NUCLEOTIDE SEQUENCE [LARGE SCALE GENOMIC DNA]</scope>
    <source>
        <strain evidence="2 3">BT213</strain>
    </source>
</reference>
<proteinExistence type="predicted"/>
<dbReference type="AlphaFoldDB" id="A0A6B2H7J7"/>
<dbReference type="Proteomes" id="UP000478546">
    <property type="component" value="Unassembled WGS sequence"/>
</dbReference>
<dbReference type="CDD" id="cd01038">
    <property type="entry name" value="Endonuclease_DUF559"/>
    <property type="match status" value="1"/>
</dbReference>
<feature type="domain" description="DUF559" evidence="1">
    <location>
        <begin position="12"/>
        <end position="118"/>
    </location>
</feature>
<dbReference type="Gene3D" id="3.40.960.10">
    <property type="entry name" value="VSR Endonuclease"/>
    <property type="match status" value="1"/>
</dbReference>
<sequence>MNRNRIIPYREDLKAKARELRKNSTLSEILLWQEIKERKLLGIHFHRQVPMLDFIVDFYCHEIKLAIEIDGSSHDYNINYDIFKQAKIEKYGITFIRFDDLEVKKNMPNVLRSLEQEVERLHRQLCKS</sequence>
<evidence type="ECO:0000313" key="2">
    <source>
        <dbReference type="EMBL" id="NDK55064.1"/>
    </source>
</evidence>
<protein>
    <submittedName>
        <fullName evidence="2">Endonuclease domain-containing protein</fullName>
    </submittedName>
</protein>
<dbReference type="GO" id="GO:0004519">
    <property type="term" value="F:endonuclease activity"/>
    <property type="evidence" value="ECO:0007669"/>
    <property type="project" value="UniProtKB-KW"/>
</dbReference>
<keyword evidence="3" id="KW-1185">Reference proteome</keyword>
<keyword evidence="2" id="KW-0378">Hydrolase</keyword>
<dbReference type="InterPro" id="IPR011335">
    <property type="entry name" value="Restrct_endonuc-II-like"/>
</dbReference>
<evidence type="ECO:0000259" key="1">
    <source>
        <dbReference type="Pfam" id="PF04480"/>
    </source>
</evidence>
<keyword evidence="2" id="KW-0540">Nuclease</keyword>
<dbReference type="InterPro" id="IPR007569">
    <property type="entry name" value="DUF559"/>
</dbReference>
<dbReference type="PANTHER" id="PTHR38590:SF1">
    <property type="entry name" value="BLL0828 PROTEIN"/>
    <property type="match status" value="1"/>
</dbReference>
<evidence type="ECO:0000313" key="3">
    <source>
        <dbReference type="Proteomes" id="UP000478546"/>
    </source>
</evidence>
<dbReference type="SUPFAM" id="SSF52980">
    <property type="entry name" value="Restriction endonuclease-like"/>
    <property type="match status" value="1"/>
</dbReference>
<gene>
    <name evidence="2" type="ORF">GWO68_03950</name>
</gene>
<keyword evidence="2" id="KW-0255">Endonuclease</keyword>
<comment type="caution">
    <text evidence="2">The sequence shown here is derived from an EMBL/GenBank/DDBJ whole genome shotgun (WGS) entry which is preliminary data.</text>
</comment>
<name>A0A6B2H7J7_9BACT</name>
<dbReference type="PANTHER" id="PTHR38590">
    <property type="entry name" value="BLL0828 PROTEIN"/>
    <property type="match status" value="1"/>
</dbReference>
<organism evidence="2 3">
    <name type="scientific">Pontibacter fetidus</name>
    <dbReference type="NCBI Taxonomy" id="2700082"/>
    <lineage>
        <taxon>Bacteria</taxon>
        <taxon>Pseudomonadati</taxon>
        <taxon>Bacteroidota</taxon>
        <taxon>Cytophagia</taxon>
        <taxon>Cytophagales</taxon>
        <taxon>Hymenobacteraceae</taxon>
        <taxon>Pontibacter</taxon>
    </lineage>
</organism>
<accession>A0A6B2H7J7</accession>
<dbReference type="InterPro" id="IPR047216">
    <property type="entry name" value="Endonuclease_DUF559_bact"/>
</dbReference>